<comment type="similarity">
    <text evidence="1">Belongs to the CC2D1 family.</text>
</comment>
<feature type="region of interest" description="Disordered" evidence="2">
    <location>
        <begin position="618"/>
        <end position="691"/>
    </location>
</feature>
<proteinExistence type="inferred from homology"/>
<dbReference type="SUPFAM" id="SSF49562">
    <property type="entry name" value="C2 domain (Calcium/lipid-binding domain, CaLB)"/>
    <property type="match status" value="1"/>
</dbReference>
<evidence type="ECO:0000256" key="1">
    <source>
        <dbReference type="ARBA" id="ARBA00010672"/>
    </source>
</evidence>
<protein>
    <submittedName>
        <fullName evidence="4">C2D1A protein</fullName>
    </submittedName>
</protein>
<dbReference type="Gene3D" id="2.60.40.150">
    <property type="entry name" value="C2 domain"/>
    <property type="match status" value="1"/>
</dbReference>
<comment type="caution">
    <text evidence="4">The sequence shown here is derived from an EMBL/GenBank/DDBJ whole genome shotgun (WGS) entry which is preliminary data.</text>
</comment>
<feature type="non-terminal residue" evidence="4">
    <location>
        <position position="769"/>
    </location>
</feature>
<dbReference type="SMART" id="SM00685">
    <property type="entry name" value="DM14"/>
    <property type="match status" value="2"/>
</dbReference>
<dbReference type="InterPro" id="IPR035892">
    <property type="entry name" value="C2_domain_sf"/>
</dbReference>
<evidence type="ECO:0000256" key="2">
    <source>
        <dbReference type="SAM" id="MobiDB-lite"/>
    </source>
</evidence>
<evidence type="ECO:0000259" key="3">
    <source>
        <dbReference type="PROSITE" id="PS50004"/>
    </source>
</evidence>
<dbReference type="AlphaFoldDB" id="A0A851VX51"/>
<evidence type="ECO:0000313" key="4">
    <source>
        <dbReference type="EMBL" id="NXD46778.1"/>
    </source>
</evidence>
<gene>
    <name evidence="4" type="primary">Cc2d1a</name>
    <name evidence="4" type="ORF">COPSEC_R15339</name>
</gene>
<accession>A0A851VX51</accession>
<organism evidence="4 5">
    <name type="scientific">Copsychus sechellarum</name>
    <dbReference type="NCBI Taxonomy" id="797021"/>
    <lineage>
        <taxon>Eukaryota</taxon>
        <taxon>Metazoa</taxon>
        <taxon>Chordata</taxon>
        <taxon>Craniata</taxon>
        <taxon>Vertebrata</taxon>
        <taxon>Euteleostomi</taxon>
        <taxon>Archelosauria</taxon>
        <taxon>Archosauria</taxon>
        <taxon>Dinosauria</taxon>
        <taxon>Saurischia</taxon>
        <taxon>Theropoda</taxon>
        <taxon>Coelurosauria</taxon>
        <taxon>Aves</taxon>
        <taxon>Neognathae</taxon>
        <taxon>Neoaves</taxon>
        <taxon>Telluraves</taxon>
        <taxon>Australaves</taxon>
        <taxon>Passeriformes</taxon>
        <taxon>Muscicapidae</taxon>
        <taxon>Copsychus</taxon>
    </lineage>
</organism>
<keyword evidence="5" id="KW-1185">Reference proteome</keyword>
<dbReference type="Pfam" id="PF21528">
    <property type="entry name" value="CC2D1A-B_DM14"/>
    <property type="match status" value="2"/>
</dbReference>
<reference evidence="4" key="1">
    <citation type="submission" date="2019-09" db="EMBL/GenBank/DDBJ databases">
        <title>Bird 10,000 Genomes (B10K) Project - Family phase.</title>
        <authorList>
            <person name="Zhang G."/>
        </authorList>
    </citation>
    <scope>NUCLEOTIDE SEQUENCE</scope>
    <source>
        <strain evidence="4">OUT-0061</strain>
        <tissue evidence="4">Blood</tissue>
    </source>
</reference>
<dbReference type="SMART" id="SM00239">
    <property type="entry name" value="C2"/>
    <property type="match status" value="1"/>
</dbReference>
<dbReference type="GO" id="GO:0001227">
    <property type="term" value="F:DNA-binding transcription repressor activity, RNA polymerase II-specific"/>
    <property type="evidence" value="ECO:0007669"/>
    <property type="project" value="InterPro"/>
</dbReference>
<sequence length="769" mass="83811">QTLEQMLESVRRGKPIDEAEIPPPVALGKAGGAPGPPPPVSPEPPEQPPAPPQAPPAPEPRPDPGSVPALRVRLQELQKEALAAKRRGDTAVALGHFRAAKVPPGFPESPPNPSVSGPCHATVPGRGPGWDCPCPAPEAPRDVREALEQRMERYRAAAAQAQRGGDARKARMHERIVKQYQAAIRAHSAGKAVDLSELPVPPGTFLLPNPWGGTVELPFPPGFPPFPGFPPIQGTEILSEPSISGMLEAALRLAGPEREEEEEEEGDSKAAKVRAGLGAGGAGRGRGLSAVPPPLAAQQQLEFLELRRRQLAQAALRAKRRNDLEGAKLLLRRAKGVEGLLGAARGGLPVDIAQVPEVPLDGAEFELGPGRGGPLAPEAAKTFLQLAGALRRQHQMCLTYSRQFAQLGNISETTRCEALAEECRRHMETLRREHSRGAPPPQPRYEQRTFSVIKMFPELSSSDLELGIERGIGFPVPAGVAPGDLDTFVRFEFPHPSAEEAQRDKTNVVKSTDCPEFRARFRLRLLRGHRGLRRLLSSRGIKFEVTQKGGLFRPERALGSAQLRLEGLEGACELREQLELLDGRRRTGGRLEVWVRIREPLGAQRQLEPRSERWLVLEPRPEATVSAGTEPGPPRNRTGTAPGPRGSAGLDQPGITPSSSRPGRRSQTDCGGPEGREQQMVPFGRAGRPVPPELRQQHQELLRRIQGLRARLQGGDPNFRMEYAEHLERHLRLYTEAARRLGTQGEREAAKEALYKRNLVESEVRTLGG</sequence>
<evidence type="ECO:0000313" key="5">
    <source>
        <dbReference type="Proteomes" id="UP000659062"/>
    </source>
</evidence>
<feature type="domain" description="C2" evidence="3">
    <location>
        <begin position="435"/>
        <end position="578"/>
    </location>
</feature>
<dbReference type="InterPro" id="IPR000008">
    <property type="entry name" value="C2_dom"/>
</dbReference>
<dbReference type="EMBL" id="WBNE01000632">
    <property type="protein sequence ID" value="NXD46778.1"/>
    <property type="molecule type" value="Genomic_DNA"/>
</dbReference>
<dbReference type="InterPro" id="IPR039725">
    <property type="entry name" value="CC2D1A/B"/>
</dbReference>
<dbReference type="PANTHER" id="PTHR13076">
    <property type="entry name" value="COILED-COIL AND C2 DOMAIN-CONTAINING PROTEIN 1-LIKE"/>
    <property type="match status" value="1"/>
</dbReference>
<feature type="region of interest" description="Disordered" evidence="2">
    <location>
        <begin position="1"/>
        <end position="72"/>
    </location>
</feature>
<dbReference type="Proteomes" id="UP000659062">
    <property type="component" value="Unassembled WGS sequence"/>
</dbReference>
<name>A0A851VX51_9PASS</name>
<dbReference type="OrthoDB" id="19996at2759"/>
<feature type="non-terminal residue" evidence="4">
    <location>
        <position position="1"/>
    </location>
</feature>
<dbReference type="PANTHER" id="PTHR13076:SF8">
    <property type="entry name" value="COILED-COIL AND C2 DOMAIN-CONTAINING PROTEIN 1A"/>
    <property type="match status" value="1"/>
</dbReference>
<dbReference type="InterPro" id="IPR006608">
    <property type="entry name" value="CC2D1A/B_DM14"/>
</dbReference>
<feature type="compositionally biased region" description="Pro residues" evidence="2">
    <location>
        <begin position="34"/>
        <end position="65"/>
    </location>
</feature>
<dbReference type="PROSITE" id="PS50004">
    <property type="entry name" value="C2"/>
    <property type="match status" value="1"/>
</dbReference>